<evidence type="ECO:0000313" key="1">
    <source>
        <dbReference type="EMBL" id="CAK9014709.1"/>
    </source>
</evidence>
<dbReference type="EMBL" id="CAXAMN010005592">
    <property type="protein sequence ID" value="CAK9014709.1"/>
    <property type="molecule type" value="Genomic_DNA"/>
</dbReference>
<gene>
    <name evidence="1" type="ORF">CCMP2556_LOCUS11807</name>
</gene>
<dbReference type="Gene3D" id="2.60.120.620">
    <property type="entry name" value="q2cbj1_9rhob like domain"/>
    <property type="match status" value="1"/>
</dbReference>
<organism evidence="1 2">
    <name type="scientific">Durusdinium trenchii</name>
    <dbReference type="NCBI Taxonomy" id="1381693"/>
    <lineage>
        <taxon>Eukaryota</taxon>
        <taxon>Sar</taxon>
        <taxon>Alveolata</taxon>
        <taxon>Dinophyceae</taxon>
        <taxon>Suessiales</taxon>
        <taxon>Symbiodiniaceae</taxon>
        <taxon>Durusdinium</taxon>
    </lineage>
</organism>
<evidence type="ECO:0000313" key="2">
    <source>
        <dbReference type="Proteomes" id="UP001642484"/>
    </source>
</evidence>
<feature type="non-terminal residue" evidence="1">
    <location>
        <position position="1"/>
    </location>
</feature>
<dbReference type="Proteomes" id="UP001642484">
    <property type="component" value="Unassembled WGS sequence"/>
</dbReference>
<comment type="caution">
    <text evidence="1">The sequence shown here is derived from an EMBL/GenBank/DDBJ whole genome shotgun (WGS) entry which is preliminary data.</text>
</comment>
<protein>
    <submittedName>
        <fullName evidence="1">Uncharacterized protein</fullName>
    </submittedName>
</protein>
<proteinExistence type="predicted"/>
<keyword evidence="2" id="KW-1185">Reference proteome</keyword>
<accession>A0ABP0JKS9</accession>
<reference evidence="1 2" key="1">
    <citation type="submission" date="2024-02" db="EMBL/GenBank/DDBJ databases">
        <authorList>
            <person name="Chen Y."/>
            <person name="Shah S."/>
            <person name="Dougan E. K."/>
            <person name="Thang M."/>
            <person name="Chan C."/>
        </authorList>
    </citation>
    <scope>NUCLEOTIDE SEQUENCE [LARGE SCALE GENOMIC DNA]</scope>
</reference>
<name>A0ABP0JKS9_9DINO</name>
<sequence>RERESVCGSSVLRSADLMDVPQLAPLRSVFWKMLPKLRGEPTLPIFSCGRYGASDFIGRHDDQALVPFFDDHTIYRRKVAAIWYLTKDWTETEGGCLVDLKEMKAMDAGELKRGPHLSFGAKTGDIWTRCPTGTASQQ</sequence>